<dbReference type="EMBL" id="ML119060">
    <property type="protein sequence ID" value="ROT36106.1"/>
    <property type="molecule type" value="Genomic_DNA"/>
</dbReference>
<evidence type="ECO:0000259" key="1">
    <source>
        <dbReference type="Pfam" id="PF20183"/>
    </source>
</evidence>
<protein>
    <recommendedName>
        <fullName evidence="1">DUF6546 domain-containing protein</fullName>
    </recommendedName>
</protein>
<dbReference type="GeneID" id="39583639"/>
<dbReference type="RefSeq" id="XP_028463912.1">
    <property type="nucleotide sequence ID" value="XM_028615162.1"/>
</dbReference>
<proteinExistence type="predicted"/>
<reference evidence="2 3" key="1">
    <citation type="journal article" date="2018" name="Mol. Ecol.">
        <title>The obligate alkalophilic soda-lake fungus Sodiomyces alkalinus has shifted to a protein diet.</title>
        <authorList>
            <person name="Grum-Grzhimaylo A.A."/>
            <person name="Falkoski D.L."/>
            <person name="van den Heuvel J."/>
            <person name="Valero-Jimenez C.A."/>
            <person name="Min B."/>
            <person name="Choi I.G."/>
            <person name="Lipzen A."/>
            <person name="Daum C.G."/>
            <person name="Aanen D.K."/>
            <person name="Tsang A."/>
            <person name="Henrissat B."/>
            <person name="Bilanenko E.N."/>
            <person name="de Vries R.P."/>
            <person name="van Kan J.A.L."/>
            <person name="Grigoriev I.V."/>
            <person name="Debets A.J.M."/>
        </authorList>
    </citation>
    <scope>NUCLEOTIDE SEQUENCE [LARGE SCALE GENOMIC DNA]</scope>
    <source>
        <strain evidence="2 3">F11</strain>
    </source>
</reference>
<evidence type="ECO:0000313" key="2">
    <source>
        <dbReference type="EMBL" id="ROT36106.1"/>
    </source>
</evidence>
<name>A0A3N2PP25_SODAK</name>
<dbReference type="AlphaFoldDB" id="A0A3N2PP25"/>
<dbReference type="Pfam" id="PF20183">
    <property type="entry name" value="DUF6546"/>
    <property type="match status" value="1"/>
</dbReference>
<dbReference type="OrthoDB" id="4850075at2759"/>
<dbReference type="InterPro" id="IPR046676">
    <property type="entry name" value="DUF6546"/>
</dbReference>
<feature type="domain" description="DUF6546" evidence="1">
    <location>
        <begin position="347"/>
        <end position="559"/>
    </location>
</feature>
<sequence>MVRTKRQRLGWRRTEAQACDAPPLRSGVDTGTAGPMGIGGRRWTTVDVTSTFAMACWNTCPLEVKEMIWRVLSRHPISTAAYAAVSRNWQEFFEKKHFKTILLSPRRVLDFSRILQEPRKRKLVRHIWLRIELLSYDCPSCEETERWSESQQNNAIGMNMEKPRDRDEMNPDLTLELSAYSPSDSQHAFPWYNFAHDPYSEPGHQFGSSALPTLQTPPPSSPRPLRHINCIGPRVRSDRGWTLLNKWRLYGLDPGLDIVPRDKRAFVDVVTTLLVRRQSFRQISLEALASLAGHHLSGLQRIHLEPHEATEFATTVGRCLTPHASCLVLPADSCPPTGYNRFFTSALPDTLRELVIFEDNDKHIIGLKQSLYSIIHRYREAGRIGRALAACTRHLPALEHLSVSFVADARGFFNYFSSPQSPPVPLTGPPWRKLRSLALTASDLQCGARDTPDPMILRLLRGAATVALTIDSLRILELWNGAEDDMGCVFRYQFDDKDTGEGTWTLVITEEVEEAWREVARRRSTRPLKVHRQIMTLDDGTWFPLSVLRHLHLRDRVIHPMSFRQINEAL</sequence>
<organism evidence="2 3">
    <name type="scientific">Sodiomyces alkalinus (strain CBS 110278 / VKM F-3762 / F11)</name>
    <name type="common">Alkaliphilic filamentous fungus</name>
    <dbReference type="NCBI Taxonomy" id="1314773"/>
    <lineage>
        <taxon>Eukaryota</taxon>
        <taxon>Fungi</taxon>
        <taxon>Dikarya</taxon>
        <taxon>Ascomycota</taxon>
        <taxon>Pezizomycotina</taxon>
        <taxon>Sordariomycetes</taxon>
        <taxon>Hypocreomycetidae</taxon>
        <taxon>Glomerellales</taxon>
        <taxon>Plectosphaerellaceae</taxon>
        <taxon>Sodiomyces</taxon>
    </lineage>
</organism>
<dbReference type="Proteomes" id="UP000272025">
    <property type="component" value="Unassembled WGS sequence"/>
</dbReference>
<gene>
    <name evidence="2" type="ORF">SODALDRAFT_381358</name>
</gene>
<accession>A0A3N2PP25</accession>
<evidence type="ECO:0000313" key="3">
    <source>
        <dbReference type="Proteomes" id="UP000272025"/>
    </source>
</evidence>
<keyword evidence="3" id="KW-1185">Reference proteome</keyword>